<evidence type="ECO:0000313" key="12">
    <source>
        <dbReference type="RefSeq" id="XP_019499732.1"/>
    </source>
</evidence>
<feature type="transmembrane region" description="Helical" evidence="8">
    <location>
        <begin position="82"/>
        <end position="105"/>
    </location>
</feature>
<dbReference type="GO" id="GO:0005923">
    <property type="term" value="C:bicellular tight junction"/>
    <property type="evidence" value="ECO:0007669"/>
    <property type="project" value="UniProtKB-SubCell"/>
</dbReference>
<keyword evidence="7 8" id="KW-0472">Membrane</keyword>
<evidence type="ECO:0000256" key="7">
    <source>
        <dbReference type="ARBA" id="ARBA00023136"/>
    </source>
</evidence>
<gene>
    <name evidence="11 12" type="primary">CLDN20</name>
</gene>
<dbReference type="RefSeq" id="XP_019499731.1">
    <property type="nucleotide sequence ID" value="XM_019644186.1"/>
</dbReference>
<proteinExistence type="inferred from homology"/>
<feature type="signal peptide" evidence="9">
    <location>
        <begin position="1"/>
        <end position="20"/>
    </location>
</feature>
<evidence type="ECO:0000256" key="9">
    <source>
        <dbReference type="SAM" id="SignalP"/>
    </source>
</evidence>
<dbReference type="GO" id="GO:0005198">
    <property type="term" value="F:structural molecule activity"/>
    <property type="evidence" value="ECO:0007669"/>
    <property type="project" value="InterPro"/>
</dbReference>
<dbReference type="GO" id="GO:0005886">
    <property type="term" value="C:plasma membrane"/>
    <property type="evidence" value="ECO:0007669"/>
    <property type="project" value="UniProtKB-SubCell"/>
</dbReference>
<feature type="transmembrane region" description="Helical" evidence="8">
    <location>
        <begin position="163"/>
        <end position="186"/>
    </location>
</feature>
<dbReference type="KEGG" id="hai:109383601"/>
<evidence type="ECO:0000313" key="11">
    <source>
        <dbReference type="RefSeq" id="XP_019499731.1"/>
    </source>
</evidence>
<dbReference type="AlphaFoldDB" id="A0A8B7RFA6"/>
<dbReference type="CTD" id="49861"/>
<keyword evidence="2 8" id="KW-0796">Tight junction</keyword>
<dbReference type="Pfam" id="PF00822">
    <property type="entry name" value="PMP22_Claudin"/>
    <property type="match status" value="1"/>
</dbReference>
<keyword evidence="5 8" id="KW-0965">Cell junction</keyword>
<comment type="caution">
    <text evidence="8">Lacks conserved residue(s) required for the propagation of feature annotation.</text>
</comment>
<evidence type="ECO:0000256" key="1">
    <source>
        <dbReference type="ARBA" id="ARBA00008295"/>
    </source>
</evidence>
<evidence type="ECO:0000313" key="10">
    <source>
        <dbReference type="Proteomes" id="UP000694851"/>
    </source>
</evidence>
<reference evidence="11 12" key="1">
    <citation type="submission" date="2025-04" db="UniProtKB">
        <authorList>
            <consortium name="RefSeq"/>
        </authorList>
    </citation>
    <scope>IDENTIFICATION</scope>
    <source>
        <tissue evidence="11 12">Muscle</tissue>
    </source>
</reference>
<evidence type="ECO:0000256" key="5">
    <source>
        <dbReference type="ARBA" id="ARBA00022949"/>
    </source>
</evidence>
<evidence type="ECO:0000256" key="6">
    <source>
        <dbReference type="ARBA" id="ARBA00022989"/>
    </source>
</evidence>
<accession>A0A8B7RFA6</accession>
<dbReference type="InterPro" id="IPR017974">
    <property type="entry name" value="Claudin_CS"/>
</dbReference>
<evidence type="ECO:0000256" key="3">
    <source>
        <dbReference type="ARBA" id="ARBA00022475"/>
    </source>
</evidence>
<dbReference type="PROSITE" id="PS01346">
    <property type="entry name" value="CLAUDIN"/>
    <property type="match status" value="1"/>
</dbReference>
<dbReference type="PRINTS" id="PR01077">
    <property type="entry name" value="CLAUDIN"/>
</dbReference>
<dbReference type="PANTHER" id="PTHR12002">
    <property type="entry name" value="CLAUDIN"/>
    <property type="match status" value="1"/>
</dbReference>
<name>A0A8B7RFA6_HIPAR</name>
<dbReference type="OrthoDB" id="9827234at2759"/>
<keyword evidence="10" id="KW-1185">Reference proteome</keyword>
<dbReference type="GeneID" id="109383601"/>
<dbReference type="Gene3D" id="1.20.140.150">
    <property type="match status" value="1"/>
</dbReference>
<evidence type="ECO:0000256" key="8">
    <source>
        <dbReference type="RuleBase" id="RU060637"/>
    </source>
</evidence>
<evidence type="ECO:0000256" key="2">
    <source>
        <dbReference type="ARBA" id="ARBA00022427"/>
    </source>
</evidence>
<feature type="chain" id="PRO_5044664662" description="Claudin" evidence="9">
    <location>
        <begin position="21"/>
        <end position="219"/>
    </location>
</feature>
<organism evidence="10 11">
    <name type="scientific">Hipposideros armiger</name>
    <name type="common">Great Himalayan leaf-nosed bat</name>
    <dbReference type="NCBI Taxonomy" id="186990"/>
    <lineage>
        <taxon>Eukaryota</taxon>
        <taxon>Metazoa</taxon>
        <taxon>Chordata</taxon>
        <taxon>Craniata</taxon>
        <taxon>Vertebrata</taxon>
        <taxon>Euteleostomi</taxon>
        <taxon>Mammalia</taxon>
        <taxon>Eutheria</taxon>
        <taxon>Laurasiatheria</taxon>
        <taxon>Chiroptera</taxon>
        <taxon>Yinpterochiroptera</taxon>
        <taxon>Rhinolophoidea</taxon>
        <taxon>Hipposideridae</taxon>
        <taxon>Hipposideros</taxon>
    </lineage>
</organism>
<protein>
    <recommendedName>
        <fullName evidence="8">Claudin</fullName>
    </recommendedName>
</protein>
<dbReference type="InterPro" id="IPR006187">
    <property type="entry name" value="Claudin"/>
</dbReference>
<dbReference type="InterPro" id="IPR004031">
    <property type="entry name" value="PMP22/EMP/MP20/Claudin"/>
</dbReference>
<comment type="similarity">
    <text evidence="1 8">Belongs to the claudin family.</text>
</comment>
<comment type="subcellular location">
    <subcellularLocation>
        <location evidence="8">Cell junction</location>
        <location evidence="8">Tight junction</location>
    </subcellularLocation>
    <subcellularLocation>
        <location evidence="8">Cell membrane</location>
        <topology evidence="8">Multi-pass membrane protein</topology>
    </subcellularLocation>
</comment>
<dbReference type="Proteomes" id="UP000694851">
    <property type="component" value="Unplaced"/>
</dbReference>
<keyword evidence="6 8" id="KW-1133">Transmembrane helix</keyword>
<keyword evidence="4 8" id="KW-0812">Transmembrane</keyword>
<sequence length="219" mass="23164">MALGGLQLLALVLGLCGVAGVLVATVLPNWQVNVDVGSNIITAVAQLQGLWMDCVWDSTGMISCTLKYSTLALPPHVQAARAAMVLACVLSAFGICAAAVGMKCVRLGGDEETKSQASCGGGVCLMSAGVAGLIPTVWYTKESIDNFQDLTVPESNKHEPGGAVYIGFISAVLLLISGMIFCTSYLKRGPEAWFYPPKQRHISSMKPEGRAAYTMRDYV</sequence>
<keyword evidence="3 8" id="KW-1003">Cell membrane</keyword>
<comment type="function">
    <text evidence="8">Claudins function as major constituents of the tight junction complexes that regulate the permeability of epithelia.</text>
</comment>
<dbReference type="RefSeq" id="XP_019499732.1">
    <property type="nucleotide sequence ID" value="XM_019644187.1"/>
</dbReference>
<keyword evidence="9" id="KW-0732">Signal</keyword>
<feature type="transmembrane region" description="Helical" evidence="8">
    <location>
        <begin position="117"/>
        <end position="139"/>
    </location>
</feature>
<dbReference type="FunFam" id="1.20.140.150:FF:000001">
    <property type="entry name" value="Claudin"/>
    <property type="match status" value="1"/>
</dbReference>
<evidence type="ECO:0000256" key="4">
    <source>
        <dbReference type="ARBA" id="ARBA00022692"/>
    </source>
</evidence>